<keyword evidence="6" id="KW-1185">Reference proteome</keyword>
<dbReference type="InterPro" id="IPR037923">
    <property type="entry name" value="HTH-like"/>
</dbReference>
<protein>
    <submittedName>
        <fullName evidence="5">AraC family transcriptional regulator</fullName>
    </submittedName>
</protein>
<dbReference type="SUPFAM" id="SSF51215">
    <property type="entry name" value="Regulatory protein AraC"/>
    <property type="match status" value="1"/>
</dbReference>
<dbReference type="STRING" id="1302272.FC96_GL001177"/>
<sequence length="319" mass="37383">MFDLRFFSFILNKSVLFYKGGEFISQSSWRHKPMFHKGDYEVILCIKGPIHLAVEHKHFTLQRDDIIVLPPFTHFQGFDDSTEGVDFYWLHFFSRQQDHPFEDQIAPVINSLKDHNSDRPEIILPMFFRIADERQSLILIHQILSAQESISYIDERDYLTTALLITLFKTWVNQHVPNESAKVNYIKEWIRANISATLTVSEIADNVHLNADYLTRIFKKYTGSTTLQYLNHLKIEVASLLLIRTEMPIKQVASESYFNDSKVFTRKFKHETGLSPTEYRTSYNIIHHNNPHVDPQIPIPKRIEDTIDYIPENGDLPTK</sequence>
<dbReference type="PANTHER" id="PTHR43280">
    <property type="entry name" value="ARAC-FAMILY TRANSCRIPTIONAL REGULATOR"/>
    <property type="match status" value="1"/>
</dbReference>
<dbReference type="PATRIC" id="fig|1302272.5.peg.1185"/>
<evidence type="ECO:0000256" key="3">
    <source>
        <dbReference type="ARBA" id="ARBA00023163"/>
    </source>
</evidence>
<evidence type="ECO:0000313" key="6">
    <source>
        <dbReference type="Proteomes" id="UP000050911"/>
    </source>
</evidence>
<evidence type="ECO:0000259" key="4">
    <source>
        <dbReference type="PROSITE" id="PS01124"/>
    </source>
</evidence>
<keyword evidence="3" id="KW-0804">Transcription</keyword>
<name>A0A0R1HQW9_9LACO</name>
<feature type="domain" description="HTH araC/xylS-type" evidence="4">
    <location>
        <begin position="184"/>
        <end position="282"/>
    </location>
</feature>
<evidence type="ECO:0000313" key="5">
    <source>
        <dbReference type="EMBL" id="KRK48856.1"/>
    </source>
</evidence>
<accession>A0A0R1HQW9</accession>
<dbReference type="GO" id="GO:0043565">
    <property type="term" value="F:sequence-specific DNA binding"/>
    <property type="evidence" value="ECO:0007669"/>
    <property type="project" value="InterPro"/>
</dbReference>
<dbReference type="InterPro" id="IPR018060">
    <property type="entry name" value="HTH_AraC"/>
</dbReference>
<dbReference type="PROSITE" id="PS01124">
    <property type="entry name" value="HTH_ARAC_FAMILY_2"/>
    <property type="match status" value="1"/>
</dbReference>
<keyword evidence="1" id="KW-0805">Transcription regulation</keyword>
<dbReference type="CDD" id="cd02208">
    <property type="entry name" value="cupin_RmlC-like"/>
    <property type="match status" value="1"/>
</dbReference>
<reference evidence="5 6" key="1">
    <citation type="journal article" date="2015" name="Genome Announc.">
        <title>Expanding the biotechnology potential of lactobacilli through comparative genomics of 213 strains and associated genera.</title>
        <authorList>
            <person name="Sun Z."/>
            <person name="Harris H.M."/>
            <person name="McCann A."/>
            <person name="Guo C."/>
            <person name="Argimon S."/>
            <person name="Zhang W."/>
            <person name="Yang X."/>
            <person name="Jeffery I.B."/>
            <person name="Cooney J.C."/>
            <person name="Kagawa T.F."/>
            <person name="Liu W."/>
            <person name="Song Y."/>
            <person name="Salvetti E."/>
            <person name="Wrobel A."/>
            <person name="Rasinkangas P."/>
            <person name="Parkhill J."/>
            <person name="Rea M.C."/>
            <person name="O'Sullivan O."/>
            <person name="Ritari J."/>
            <person name="Douillard F.P."/>
            <person name="Paul Ross R."/>
            <person name="Yang R."/>
            <person name="Briner A.E."/>
            <person name="Felis G.E."/>
            <person name="de Vos W.M."/>
            <person name="Barrangou R."/>
            <person name="Klaenhammer T.R."/>
            <person name="Caufield P.W."/>
            <person name="Cui Y."/>
            <person name="Zhang H."/>
            <person name="O'Toole P.W."/>
        </authorList>
    </citation>
    <scope>NUCLEOTIDE SEQUENCE [LARGE SCALE GENOMIC DNA]</scope>
    <source>
        <strain evidence="5 6">JCM 15530</strain>
    </source>
</reference>
<evidence type="ECO:0000256" key="2">
    <source>
        <dbReference type="ARBA" id="ARBA00023125"/>
    </source>
</evidence>
<proteinExistence type="predicted"/>
<dbReference type="GO" id="GO:0003700">
    <property type="term" value="F:DNA-binding transcription factor activity"/>
    <property type="evidence" value="ECO:0007669"/>
    <property type="project" value="InterPro"/>
</dbReference>
<gene>
    <name evidence="5" type="ORF">FC96_GL001177</name>
</gene>
<keyword evidence="2" id="KW-0238">DNA-binding</keyword>
<dbReference type="InterPro" id="IPR009057">
    <property type="entry name" value="Homeodomain-like_sf"/>
</dbReference>
<evidence type="ECO:0000256" key="1">
    <source>
        <dbReference type="ARBA" id="ARBA00023015"/>
    </source>
</evidence>
<comment type="caution">
    <text evidence="5">The sequence shown here is derived from an EMBL/GenBank/DDBJ whole genome shotgun (WGS) entry which is preliminary data.</text>
</comment>
<dbReference type="Proteomes" id="UP000050911">
    <property type="component" value="Unassembled WGS sequence"/>
</dbReference>
<dbReference type="Gene3D" id="1.10.10.60">
    <property type="entry name" value="Homeodomain-like"/>
    <property type="match status" value="2"/>
</dbReference>
<organism evidence="5 6">
    <name type="scientific">Secundilactobacillus kimchicus JCM 15530</name>
    <dbReference type="NCBI Taxonomy" id="1302272"/>
    <lineage>
        <taxon>Bacteria</taxon>
        <taxon>Bacillati</taxon>
        <taxon>Bacillota</taxon>
        <taxon>Bacilli</taxon>
        <taxon>Lactobacillales</taxon>
        <taxon>Lactobacillaceae</taxon>
        <taxon>Secundilactobacillus</taxon>
    </lineage>
</organism>
<dbReference type="SMART" id="SM00342">
    <property type="entry name" value="HTH_ARAC"/>
    <property type="match status" value="1"/>
</dbReference>
<dbReference type="SUPFAM" id="SSF46689">
    <property type="entry name" value="Homeodomain-like"/>
    <property type="match status" value="2"/>
</dbReference>
<dbReference type="EMBL" id="AZCX01000002">
    <property type="protein sequence ID" value="KRK48856.1"/>
    <property type="molecule type" value="Genomic_DNA"/>
</dbReference>
<dbReference type="Pfam" id="PF12833">
    <property type="entry name" value="HTH_18"/>
    <property type="match status" value="1"/>
</dbReference>
<dbReference type="AlphaFoldDB" id="A0A0R1HQW9"/>
<dbReference type="PANTHER" id="PTHR43280:SF2">
    <property type="entry name" value="HTH-TYPE TRANSCRIPTIONAL REGULATOR EXSA"/>
    <property type="match status" value="1"/>
</dbReference>